<dbReference type="PANTHER" id="PTHR34047">
    <property type="entry name" value="NUCLEAR INTRON MATURASE 1, MITOCHONDRIAL-RELATED"/>
    <property type="match status" value="1"/>
</dbReference>
<comment type="caution">
    <text evidence="2">The sequence shown here is derived from an EMBL/GenBank/DDBJ whole genome shotgun (WGS) entry which is preliminary data.</text>
</comment>
<dbReference type="InterPro" id="IPR051083">
    <property type="entry name" value="GrpII_Intron_Splice-Mob/Def"/>
</dbReference>
<dbReference type="Pfam" id="PF00078">
    <property type="entry name" value="RVT_1"/>
    <property type="match status" value="1"/>
</dbReference>
<evidence type="ECO:0000259" key="1">
    <source>
        <dbReference type="PROSITE" id="PS50878"/>
    </source>
</evidence>
<dbReference type="EMBL" id="MHSQ01000031">
    <property type="protein sequence ID" value="OHA46334.1"/>
    <property type="molecule type" value="Genomic_DNA"/>
</dbReference>
<dbReference type="PROSITE" id="PS50878">
    <property type="entry name" value="RT_POL"/>
    <property type="match status" value="1"/>
</dbReference>
<dbReference type="InterPro" id="IPR000477">
    <property type="entry name" value="RT_dom"/>
</dbReference>
<protein>
    <recommendedName>
        <fullName evidence="1">Reverse transcriptase domain-containing protein</fullName>
    </recommendedName>
</protein>
<dbReference type="Proteomes" id="UP000176965">
    <property type="component" value="Unassembled WGS sequence"/>
</dbReference>
<dbReference type="AlphaFoldDB" id="A0A1G2PDD1"/>
<dbReference type="CDD" id="cd01651">
    <property type="entry name" value="RT_G2_intron"/>
    <property type="match status" value="1"/>
</dbReference>
<proteinExistence type="predicted"/>
<accession>A0A1G2PDD1</accession>
<organism evidence="2 3">
    <name type="scientific">Candidatus Taylorbacteria bacterium RIFOXYD2_FULL_36_9</name>
    <dbReference type="NCBI Taxonomy" id="1802338"/>
    <lineage>
        <taxon>Bacteria</taxon>
        <taxon>Candidatus Tayloriibacteriota</taxon>
    </lineage>
</organism>
<feature type="domain" description="Reverse transcriptase" evidence="1">
    <location>
        <begin position="1"/>
        <end position="280"/>
    </location>
</feature>
<evidence type="ECO:0000313" key="2">
    <source>
        <dbReference type="EMBL" id="OHA46334.1"/>
    </source>
</evidence>
<name>A0A1G2PDD1_9BACT</name>
<dbReference type="SUPFAM" id="SSF56672">
    <property type="entry name" value="DNA/RNA polymerases"/>
    <property type="match status" value="1"/>
</dbReference>
<reference evidence="2 3" key="1">
    <citation type="journal article" date="2016" name="Nat. Commun.">
        <title>Thousands of microbial genomes shed light on interconnected biogeochemical processes in an aquifer system.</title>
        <authorList>
            <person name="Anantharaman K."/>
            <person name="Brown C.T."/>
            <person name="Hug L.A."/>
            <person name="Sharon I."/>
            <person name="Castelle C.J."/>
            <person name="Probst A.J."/>
            <person name="Thomas B.C."/>
            <person name="Singh A."/>
            <person name="Wilkins M.J."/>
            <person name="Karaoz U."/>
            <person name="Brodie E.L."/>
            <person name="Williams K.H."/>
            <person name="Hubbard S.S."/>
            <person name="Banfield J.F."/>
        </authorList>
    </citation>
    <scope>NUCLEOTIDE SEQUENCE [LARGE SCALE GENOMIC DNA]</scope>
</reference>
<sequence length="349" mass="41209">MKIYKDLYWSIISPQALFRAWKIFQHDKRKKPDVADFALNLEQNIFSLYRDLKNGTYKHGPYKGFWIHDPKLRRIHKATVRDRVIHHAMFDVLNNVFEPTFINDSYSCRIGRGTHKGMKRVAEMIRAVSQNQMRPCYVLKCDIKKFFGSIDQDILLRILNKKIKDEKVQKLLRGVIESFGSGQPDLFEHKGVPIGNLTSQIFANIYLNEFDQYVKNTLRVKNYVRYTDDFVIVSNSKTYLEELLTPMQSFLSRHLCLDLHPNKIDLRKCHHGIDFLGYVLLPYHIKVRTKTKRKIPKKLRQRIVLYKNGLINEISLFSTLASYLGVLSHANTYNMSKNLKNLFWFFLKE</sequence>
<dbReference type="PANTHER" id="PTHR34047:SF8">
    <property type="entry name" value="PROTEIN YKFC"/>
    <property type="match status" value="1"/>
</dbReference>
<dbReference type="InterPro" id="IPR043502">
    <property type="entry name" value="DNA/RNA_pol_sf"/>
</dbReference>
<dbReference type="STRING" id="1802338.A2541_02700"/>
<gene>
    <name evidence="2" type="ORF">A2541_02700</name>
</gene>
<evidence type="ECO:0000313" key="3">
    <source>
        <dbReference type="Proteomes" id="UP000176965"/>
    </source>
</evidence>